<evidence type="ECO:0000256" key="6">
    <source>
        <dbReference type="PIRNR" id="PIRNR015840"/>
    </source>
</evidence>
<proteinExistence type="inferred from homology"/>
<keyword evidence="5 6" id="KW-0472">Membrane</keyword>
<dbReference type="GO" id="GO:0005886">
    <property type="term" value="C:plasma membrane"/>
    <property type="evidence" value="ECO:0007669"/>
    <property type="project" value="TreeGrafter"/>
</dbReference>
<evidence type="ECO:0000256" key="3">
    <source>
        <dbReference type="ARBA" id="ARBA00022692"/>
    </source>
</evidence>
<comment type="subcellular location">
    <subcellularLocation>
        <location evidence="1">Membrane</location>
    </subcellularLocation>
</comment>
<evidence type="ECO:0000313" key="9">
    <source>
        <dbReference type="EMBL" id="KAJ9562685.1"/>
    </source>
</evidence>
<dbReference type="AlphaFoldDB" id="A0AA38WR31"/>
<dbReference type="PIRSF" id="PIRSF015840">
    <property type="entry name" value="DUF284_TM_euk"/>
    <property type="match status" value="1"/>
</dbReference>
<gene>
    <name evidence="9" type="ORF">OSB04_007845</name>
</gene>
<dbReference type="PANTHER" id="PTHR10926">
    <property type="entry name" value="CELL CYCLE CONTROL PROTEIN 50"/>
    <property type="match status" value="1"/>
</dbReference>
<feature type="compositionally biased region" description="Low complexity" evidence="7">
    <location>
        <begin position="14"/>
        <end position="27"/>
    </location>
</feature>
<name>A0AA38WR31_9ASTR</name>
<accession>A0AA38WR31</accession>
<dbReference type="Pfam" id="PF03381">
    <property type="entry name" value="CDC50"/>
    <property type="match status" value="1"/>
</dbReference>
<evidence type="ECO:0000256" key="4">
    <source>
        <dbReference type="ARBA" id="ARBA00022989"/>
    </source>
</evidence>
<evidence type="ECO:0000256" key="5">
    <source>
        <dbReference type="ARBA" id="ARBA00023136"/>
    </source>
</evidence>
<organism evidence="9 10">
    <name type="scientific">Centaurea solstitialis</name>
    <name type="common">yellow star-thistle</name>
    <dbReference type="NCBI Taxonomy" id="347529"/>
    <lineage>
        <taxon>Eukaryota</taxon>
        <taxon>Viridiplantae</taxon>
        <taxon>Streptophyta</taxon>
        <taxon>Embryophyta</taxon>
        <taxon>Tracheophyta</taxon>
        <taxon>Spermatophyta</taxon>
        <taxon>Magnoliopsida</taxon>
        <taxon>eudicotyledons</taxon>
        <taxon>Gunneridae</taxon>
        <taxon>Pentapetalae</taxon>
        <taxon>asterids</taxon>
        <taxon>campanulids</taxon>
        <taxon>Asterales</taxon>
        <taxon>Asteraceae</taxon>
        <taxon>Carduoideae</taxon>
        <taxon>Cardueae</taxon>
        <taxon>Centaureinae</taxon>
        <taxon>Centaurea</taxon>
    </lineage>
</organism>
<keyword evidence="10" id="KW-1185">Reference proteome</keyword>
<dbReference type="GO" id="GO:0005794">
    <property type="term" value="C:Golgi apparatus"/>
    <property type="evidence" value="ECO:0007669"/>
    <property type="project" value="TreeGrafter"/>
</dbReference>
<feature type="region of interest" description="Disordered" evidence="7">
    <location>
        <begin position="1"/>
        <end position="40"/>
    </location>
</feature>
<keyword evidence="3 8" id="KW-0812">Transmembrane</keyword>
<feature type="region of interest" description="Disordered" evidence="7">
    <location>
        <begin position="147"/>
        <end position="169"/>
    </location>
</feature>
<dbReference type="InterPro" id="IPR005045">
    <property type="entry name" value="CDC50/LEM3_fam"/>
</dbReference>
<evidence type="ECO:0000256" key="1">
    <source>
        <dbReference type="ARBA" id="ARBA00004370"/>
    </source>
</evidence>
<dbReference type="Proteomes" id="UP001172457">
    <property type="component" value="Chromosome 2"/>
</dbReference>
<evidence type="ECO:0000256" key="2">
    <source>
        <dbReference type="ARBA" id="ARBA00009457"/>
    </source>
</evidence>
<feature type="transmembrane region" description="Helical" evidence="8">
    <location>
        <begin position="57"/>
        <end position="79"/>
    </location>
</feature>
<dbReference type="EMBL" id="JARYMX010000002">
    <property type="protein sequence ID" value="KAJ9562685.1"/>
    <property type="molecule type" value="Genomic_DNA"/>
</dbReference>
<dbReference type="GO" id="GO:0005783">
    <property type="term" value="C:endoplasmic reticulum"/>
    <property type="evidence" value="ECO:0007669"/>
    <property type="project" value="TreeGrafter"/>
</dbReference>
<sequence length="357" mass="40007">MNMSNPTTPMNANAPSSSSGGAGSPDSAPRRNSKRPKYSRFTQQELPACKPILTPKWVISAFMLVTIVFIPIGLASLFASRDVVEIIDRYDNACIQGTKNEKVQFIQSNANKTCTRSLTVKKRMKQPIYVYYQLDNFYQNHRRYVKSRSDSQLRNRGDENQTSDCKPEHDANGMAIVPCGLVAWSLFNDTYSFSTGSNQQLAVNKRHISWKSDREDKFGSDVFPKNFQNGSLIGGGRLNESMPLSQQEDLIVWMRTAALPTFRKLYGKIEVDIEAGETINVILENNYNTYSFSGKKKLVLSTTSWLGGKNNFIGIAYLAVGGLCLLLATTFTLIYLVKPRHLGDPTYLSWNRNPGGH</sequence>
<reference evidence="9" key="1">
    <citation type="submission" date="2023-03" db="EMBL/GenBank/DDBJ databases">
        <title>Chromosome-scale reference genome and RAD-based genetic map of yellow starthistle (Centaurea solstitialis) reveal putative structural variation and QTLs associated with invader traits.</title>
        <authorList>
            <person name="Reatini B."/>
            <person name="Cang F.A."/>
            <person name="Jiang Q."/>
            <person name="Mckibben M.T.W."/>
            <person name="Barker M.S."/>
            <person name="Rieseberg L.H."/>
            <person name="Dlugosch K.M."/>
        </authorList>
    </citation>
    <scope>NUCLEOTIDE SEQUENCE</scope>
    <source>
        <strain evidence="9">CAN-66</strain>
        <tissue evidence="9">Leaf</tissue>
    </source>
</reference>
<evidence type="ECO:0000256" key="7">
    <source>
        <dbReference type="SAM" id="MobiDB-lite"/>
    </source>
</evidence>
<feature type="compositionally biased region" description="Polar residues" evidence="7">
    <location>
        <begin position="1"/>
        <end position="13"/>
    </location>
</feature>
<protein>
    <recommendedName>
        <fullName evidence="6">ALA-interacting subunit</fullName>
    </recommendedName>
</protein>
<dbReference type="PANTHER" id="PTHR10926:SF58">
    <property type="entry name" value="ALA-INTERACTING SUBUNIT"/>
    <property type="match status" value="1"/>
</dbReference>
<evidence type="ECO:0000313" key="10">
    <source>
        <dbReference type="Proteomes" id="UP001172457"/>
    </source>
</evidence>
<comment type="caution">
    <text evidence="9">The sequence shown here is derived from an EMBL/GenBank/DDBJ whole genome shotgun (WGS) entry which is preliminary data.</text>
</comment>
<comment type="similarity">
    <text evidence="2 6">Belongs to the CDC50/LEM3 family.</text>
</comment>
<keyword evidence="4 8" id="KW-1133">Transmembrane helix</keyword>
<feature type="transmembrane region" description="Helical" evidence="8">
    <location>
        <begin position="315"/>
        <end position="337"/>
    </location>
</feature>
<evidence type="ECO:0000256" key="8">
    <source>
        <dbReference type="SAM" id="Phobius"/>
    </source>
</evidence>